<evidence type="ECO:0000259" key="1">
    <source>
        <dbReference type="Pfam" id="PF13503"/>
    </source>
</evidence>
<name>A0ABT6AZY2_9BURK</name>
<accession>A0ABT6AZY2</accession>
<proteinExistence type="predicted"/>
<dbReference type="RefSeq" id="WP_276267529.1">
    <property type="nucleotide sequence ID" value="NZ_JARJLM010000497.1"/>
</dbReference>
<dbReference type="EMBL" id="JARJLM010000497">
    <property type="protein sequence ID" value="MDF3837281.1"/>
    <property type="molecule type" value="Genomic_DNA"/>
</dbReference>
<evidence type="ECO:0000313" key="3">
    <source>
        <dbReference type="Proteomes" id="UP001216674"/>
    </source>
</evidence>
<comment type="caution">
    <text evidence="2">The sequence shown here is derived from an EMBL/GenBank/DDBJ whole genome shotgun (WGS) entry which is preliminary data.</text>
</comment>
<evidence type="ECO:0000313" key="2">
    <source>
        <dbReference type="EMBL" id="MDF3837281.1"/>
    </source>
</evidence>
<organism evidence="2 3">
    <name type="scientific">Cupriavidus basilensis</name>
    <dbReference type="NCBI Taxonomy" id="68895"/>
    <lineage>
        <taxon>Bacteria</taxon>
        <taxon>Pseudomonadati</taxon>
        <taxon>Pseudomonadota</taxon>
        <taxon>Betaproteobacteria</taxon>
        <taxon>Burkholderiales</taxon>
        <taxon>Burkholderiaceae</taxon>
        <taxon>Cupriavidus</taxon>
    </lineage>
</organism>
<reference evidence="2 3" key="1">
    <citation type="submission" date="2023-03" db="EMBL/GenBank/DDBJ databases">
        <title>Draft assemblies of triclosan tolerant bacteria isolated from returned activated sludge.</title>
        <authorList>
            <person name="Van Hamelsveld S."/>
        </authorList>
    </citation>
    <scope>NUCLEOTIDE SEQUENCE [LARGE SCALE GENOMIC DNA]</scope>
    <source>
        <strain evidence="2 3">GW210010_S58</strain>
    </source>
</reference>
<dbReference type="Pfam" id="PF13503">
    <property type="entry name" value="DUF4123"/>
    <property type="match status" value="1"/>
</dbReference>
<dbReference type="Proteomes" id="UP001216674">
    <property type="component" value="Unassembled WGS sequence"/>
</dbReference>
<keyword evidence="3" id="KW-1185">Reference proteome</keyword>
<protein>
    <submittedName>
        <fullName evidence="2">DUF4123 domain-containing protein</fullName>
    </submittedName>
</protein>
<gene>
    <name evidence="2" type="ORF">P3W85_30660</name>
</gene>
<sequence>MTLIDLPTDTARQRLYTHVAAACSKLSLSRVHALLDLSFADDARRQALAQLAPEPSTLYRDLYAGEGLDSIDPWLIEVPLEPADRFLALCEHCAGQPMLSFLVSPASHGDLLTHLRGQLEAKDDAGDTFILRWADTRCLPSMYAILDETQRTRLCSGISAWWYMSRDGEPASLEMPSAAAPSRHDTAFPYQLTATQIQAVRTSARPDWWLAYIADRPHLYGALTGNASRHHAVTYAAIGSVPNDATDAHVLRSVVQSLADQGLLQP</sequence>
<feature type="domain" description="DUF4123" evidence="1">
    <location>
        <begin position="33"/>
        <end position="152"/>
    </location>
</feature>
<dbReference type="InterPro" id="IPR025391">
    <property type="entry name" value="DUF4123"/>
</dbReference>